<accession>A0ABV4JYY9</accession>
<dbReference type="Proteomes" id="UP001568698">
    <property type="component" value="Unassembled WGS sequence"/>
</dbReference>
<evidence type="ECO:0000313" key="2">
    <source>
        <dbReference type="Proteomes" id="UP001568698"/>
    </source>
</evidence>
<reference evidence="1 2" key="1">
    <citation type="submission" date="2024-08" db="EMBL/GenBank/DDBJ databases">
        <title>Sulfate-reducing bacteria isolated from formation water of the oil field in Kazakhstan and description of Pseudodesulfovibrio sp.</title>
        <authorList>
            <person name="Bidzhieva S.K."/>
            <person name="Tourova T.P."/>
            <person name="Grouzdev D.S."/>
            <person name="Beletsky A.V."/>
            <person name="Sokolova D.S."/>
            <person name="Samigullina S.R."/>
            <person name="Poltaraus A.B."/>
            <person name="Avtukh A.N."/>
            <person name="Tereshina V.M."/>
            <person name="Zhaparov N.S."/>
            <person name="Mardanov A.V."/>
            <person name="Nazina T.N."/>
        </authorList>
    </citation>
    <scope>NUCLEOTIDE SEQUENCE [LARGE SCALE GENOMIC DNA]</scope>
    <source>
        <strain evidence="1 2">9FUS</strain>
    </source>
</reference>
<dbReference type="NCBIfam" id="TIGR03573">
    <property type="entry name" value="WbuX"/>
    <property type="match status" value="1"/>
</dbReference>
<proteinExistence type="predicted"/>
<sequence length="404" mass="47381">MKPLFKKQPSGFPIADNQLPNLPREVKFCKRCVTSNQRPRITFDEEGICSACRYAEIKETLNWDEREKELVELLNRHRSKDGSYDCIVPSSGGKDSAYVAYMLKHQYDMHPLTVTWTPFMYTDIGRRNYEQFVHSGYDNIFCMPDGIIHRKLSRTALECNGDAWDPFAWGQKAFAMQIAHRFNIPLVFYGENGELEYGGSLHALDKACEDIRDWKDLYFRGNGVDELAQIGKECGVFEQGELLPRSLDIYKAPPPETVEKLGLEMHWFSYYKKWIPQENYYCAVEHSGFETNPERSEGTYTKYASLDDKTDGFHFWFGYLKFGMGRTTRDASMEVRSKHITREEAVALVHRYDGEFPQKYFTEFMDYLDMDVAHFWQIADHFRTPHLWEKTGTDWKLKYLVEDL</sequence>
<protein>
    <submittedName>
        <fullName evidence="1">N-acetyl sugar amidotransferase</fullName>
    </submittedName>
</protein>
<evidence type="ECO:0000313" key="1">
    <source>
        <dbReference type="EMBL" id="MEZ7195933.1"/>
    </source>
</evidence>
<dbReference type="RefSeq" id="WP_371385476.1">
    <property type="nucleotide sequence ID" value="NZ_JBGLYH010000007.1"/>
</dbReference>
<keyword evidence="2" id="KW-1185">Reference proteome</keyword>
<organism evidence="1 2">
    <name type="scientific">Pseudodesulfovibrio karagichevae</name>
    <dbReference type="NCBI Taxonomy" id="3239305"/>
    <lineage>
        <taxon>Bacteria</taxon>
        <taxon>Pseudomonadati</taxon>
        <taxon>Thermodesulfobacteriota</taxon>
        <taxon>Desulfovibrionia</taxon>
        <taxon>Desulfovibrionales</taxon>
        <taxon>Desulfovibrionaceae</taxon>
    </lineage>
</organism>
<name>A0ABV4JYY9_9BACT</name>
<comment type="caution">
    <text evidence="1">The sequence shown here is derived from an EMBL/GenBank/DDBJ whole genome shotgun (WGS) entry which is preliminary data.</text>
</comment>
<dbReference type="SUPFAM" id="SSF52402">
    <property type="entry name" value="Adenine nucleotide alpha hydrolases-like"/>
    <property type="match status" value="2"/>
</dbReference>
<dbReference type="EMBL" id="JBGLYH010000007">
    <property type="protein sequence ID" value="MEZ7195933.1"/>
    <property type="molecule type" value="Genomic_DNA"/>
</dbReference>
<dbReference type="InterPro" id="IPR020022">
    <property type="entry name" value="N-acetyl_sugar_amidoTrfase"/>
</dbReference>
<dbReference type="InterPro" id="IPR014729">
    <property type="entry name" value="Rossmann-like_a/b/a_fold"/>
</dbReference>
<dbReference type="Gene3D" id="3.40.50.620">
    <property type="entry name" value="HUPs"/>
    <property type="match status" value="1"/>
</dbReference>
<gene>
    <name evidence="1" type="ORF">AB6M95_04165</name>
</gene>